<keyword evidence="2" id="KW-0812">Transmembrane</keyword>
<dbReference type="EMBL" id="PKMF04000055">
    <property type="protein sequence ID" value="KAK7854412.1"/>
    <property type="molecule type" value="Genomic_DNA"/>
</dbReference>
<dbReference type="InterPro" id="IPR032675">
    <property type="entry name" value="LRR_dom_sf"/>
</dbReference>
<keyword evidence="2" id="KW-1133">Transmembrane helix</keyword>
<sequence>MTGKRSSLIKYPKDGVIHSKVMQRICVIIGDGLLASRGGINLATTIAGISLFCRIYQALDFSGFTQNLKFRPYSKLSGLAIVQHVPELQNQLKQRTGLGAKFRPYCVIGQELSELLNHLTSHAERIKDKLGLPCSKLYGLEIKASTVLDSMNRRKFDLRITPFFFSFSLRELYIKRCDGLGSVHWIGILILLQSLNIWECPKLMSLPQGIRNLTSLYELGIDNCPKLMSLPQRSHNLTPLKKCKRQTGEDWPIIAHVPYMYVDGLIHQEETIFQIRTPIFLFLTVATYMISSHKWRRKDNIYIFERKILGASFLVLPTNCFNIGQLFFWIYTMCCIMYDSSYTYV</sequence>
<protein>
    <submittedName>
        <fullName evidence="3">Disease resistance protein rga4</fullName>
    </submittedName>
</protein>
<gene>
    <name evidence="3" type="primary">RGA4_9</name>
    <name evidence="3" type="ORF">CFP56_032291</name>
</gene>
<dbReference type="AlphaFoldDB" id="A0AAW0LUR6"/>
<dbReference type="SUPFAM" id="SSF52058">
    <property type="entry name" value="L domain-like"/>
    <property type="match status" value="1"/>
</dbReference>
<organism evidence="3 4">
    <name type="scientific">Quercus suber</name>
    <name type="common">Cork oak</name>
    <dbReference type="NCBI Taxonomy" id="58331"/>
    <lineage>
        <taxon>Eukaryota</taxon>
        <taxon>Viridiplantae</taxon>
        <taxon>Streptophyta</taxon>
        <taxon>Embryophyta</taxon>
        <taxon>Tracheophyta</taxon>
        <taxon>Spermatophyta</taxon>
        <taxon>Magnoliopsida</taxon>
        <taxon>eudicotyledons</taxon>
        <taxon>Gunneridae</taxon>
        <taxon>Pentapetalae</taxon>
        <taxon>rosids</taxon>
        <taxon>fabids</taxon>
        <taxon>Fagales</taxon>
        <taxon>Fagaceae</taxon>
        <taxon>Quercus</taxon>
    </lineage>
</organism>
<dbReference type="Gene3D" id="3.80.10.10">
    <property type="entry name" value="Ribonuclease Inhibitor"/>
    <property type="match status" value="1"/>
</dbReference>
<evidence type="ECO:0000313" key="4">
    <source>
        <dbReference type="Proteomes" id="UP000237347"/>
    </source>
</evidence>
<dbReference type="PANTHER" id="PTHR36766:SF30">
    <property type="entry name" value="TIR-NBS TYPE DISEASE RESISTANCE PROTEIN-RELATED"/>
    <property type="match status" value="1"/>
</dbReference>
<dbReference type="GO" id="GO:0006952">
    <property type="term" value="P:defense response"/>
    <property type="evidence" value="ECO:0007669"/>
    <property type="project" value="UniProtKB-KW"/>
</dbReference>
<dbReference type="Proteomes" id="UP000237347">
    <property type="component" value="Unassembled WGS sequence"/>
</dbReference>
<keyword evidence="1" id="KW-0611">Plant defense</keyword>
<evidence type="ECO:0000256" key="2">
    <source>
        <dbReference type="SAM" id="Phobius"/>
    </source>
</evidence>
<reference evidence="3 4" key="1">
    <citation type="journal article" date="2018" name="Sci. Data">
        <title>The draft genome sequence of cork oak.</title>
        <authorList>
            <person name="Ramos A.M."/>
            <person name="Usie A."/>
            <person name="Barbosa P."/>
            <person name="Barros P.M."/>
            <person name="Capote T."/>
            <person name="Chaves I."/>
            <person name="Simoes F."/>
            <person name="Abreu I."/>
            <person name="Carrasquinho I."/>
            <person name="Faro C."/>
            <person name="Guimaraes J.B."/>
            <person name="Mendonca D."/>
            <person name="Nobrega F."/>
            <person name="Rodrigues L."/>
            <person name="Saibo N.J.M."/>
            <person name="Varela M.C."/>
            <person name="Egas C."/>
            <person name="Matos J."/>
            <person name="Miguel C.M."/>
            <person name="Oliveira M.M."/>
            <person name="Ricardo C.P."/>
            <person name="Goncalves S."/>
        </authorList>
    </citation>
    <scope>NUCLEOTIDE SEQUENCE [LARGE SCALE GENOMIC DNA]</scope>
    <source>
        <strain evidence="4">cv. HL8</strain>
    </source>
</reference>
<feature type="transmembrane region" description="Helical" evidence="2">
    <location>
        <begin position="271"/>
        <end position="290"/>
    </location>
</feature>
<keyword evidence="2" id="KW-0472">Membrane</keyword>
<dbReference type="PANTHER" id="PTHR36766">
    <property type="entry name" value="PLANT BROAD-SPECTRUM MILDEW RESISTANCE PROTEIN RPW8"/>
    <property type="match status" value="1"/>
</dbReference>
<feature type="transmembrane region" description="Helical" evidence="2">
    <location>
        <begin position="311"/>
        <end position="331"/>
    </location>
</feature>
<evidence type="ECO:0000256" key="1">
    <source>
        <dbReference type="ARBA" id="ARBA00022821"/>
    </source>
</evidence>
<accession>A0AAW0LUR6</accession>
<name>A0AAW0LUR6_QUESU</name>
<evidence type="ECO:0000313" key="3">
    <source>
        <dbReference type="EMBL" id="KAK7854412.1"/>
    </source>
</evidence>
<comment type="caution">
    <text evidence="3">The sequence shown here is derived from an EMBL/GenBank/DDBJ whole genome shotgun (WGS) entry which is preliminary data.</text>
</comment>
<proteinExistence type="predicted"/>
<keyword evidence="4" id="KW-1185">Reference proteome</keyword>